<keyword evidence="3" id="KW-1185">Reference proteome</keyword>
<name>A0A226ERQ5_FOLCA</name>
<dbReference type="EMBL" id="LNIX01000002">
    <property type="protein sequence ID" value="OXA60315.1"/>
    <property type="molecule type" value="Genomic_DNA"/>
</dbReference>
<reference evidence="2 3" key="1">
    <citation type="submission" date="2015-12" db="EMBL/GenBank/DDBJ databases">
        <title>The genome of Folsomia candida.</title>
        <authorList>
            <person name="Faddeeva A."/>
            <person name="Derks M.F."/>
            <person name="Anvar Y."/>
            <person name="Smit S."/>
            <person name="Van Straalen N."/>
            <person name="Roelofs D."/>
        </authorList>
    </citation>
    <scope>NUCLEOTIDE SEQUENCE [LARGE SCALE GENOMIC DNA]</scope>
    <source>
        <strain evidence="2 3">VU population</strain>
        <tissue evidence="2">Whole body</tissue>
    </source>
</reference>
<gene>
    <name evidence="2" type="ORF">Fcan01_04658</name>
</gene>
<evidence type="ECO:0000313" key="3">
    <source>
        <dbReference type="Proteomes" id="UP000198287"/>
    </source>
</evidence>
<keyword evidence="1" id="KW-0732">Signal</keyword>
<dbReference type="AlphaFoldDB" id="A0A226ERQ5"/>
<feature type="chain" id="PRO_5012059006" evidence="1">
    <location>
        <begin position="17"/>
        <end position="139"/>
    </location>
</feature>
<evidence type="ECO:0000313" key="2">
    <source>
        <dbReference type="EMBL" id="OXA60315.1"/>
    </source>
</evidence>
<feature type="signal peptide" evidence="1">
    <location>
        <begin position="1"/>
        <end position="16"/>
    </location>
</feature>
<organism evidence="2 3">
    <name type="scientific">Folsomia candida</name>
    <name type="common">Springtail</name>
    <dbReference type="NCBI Taxonomy" id="158441"/>
    <lineage>
        <taxon>Eukaryota</taxon>
        <taxon>Metazoa</taxon>
        <taxon>Ecdysozoa</taxon>
        <taxon>Arthropoda</taxon>
        <taxon>Hexapoda</taxon>
        <taxon>Collembola</taxon>
        <taxon>Entomobryomorpha</taxon>
        <taxon>Isotomoidea</taxon>
        <taxon>Isotomidae</taxon>
        <taxon>Proisotominae</taxon>
        <taxon>Folsomia</taxon>
    </lineage>
</organism>
<proteinExistence type="predicted"/>
<dbReference type="Proteomes" id="UP000198287">
    <property type="component" value="Unassembled WGS sequence"/>
</dbReference>
<sequence>MKIFMILAVCIAVASAGVVDHTRCGGVGTFLEMRIQNCEGAIAYMNPGTPYPSEGDLIPSSAAPALRLKVTATYLGFPISIIDTVLDNSSVQPGNLYTIRFTITPSDGLKGNTVPVDAEISNEASGIIEICVRVQAHIN</sequence>
<dbReference type="Gene3D" id="2.60.40.770">
    <property type="match status" value="1"/>
</dbReference>
<comment type="caution">
    <text evidence="2">The sequence shown here is derived from an EMBL/GenBank/DDBJ whole genome shotgun (WGS) entry which is preliminary data.</text>
</comment>
<accession>A0A226ERQ5</accession>
<evidence type="ECO:0000256" key="1">
    <source>
        <dbReference type="SAM" id="SignalP"/>
    </source>
</evidence>
<protein>
    <submittedName>
        <fullName evidence="2">Mite group 2 allergen Pso o 2</fullName>
    </submittedName>
</protein>